<gene>
    <name evidence="1" type="ORF">TALK_08295</name>
</gene>
<organism evidence="1 2">
    <name type="scientific">Thalassospira alkalitolerans</name>
    <dbReference type="NCBI Taxonomy" id="1293890"/>
    <lineage>
        <taxon>Bacteria</taxon>
        <taxon>Pseudomonadati</taxon>
        <taxon>Pseudomonadota</taxon>
        <taxon>Alphaproteobacteria</taxon>
        <taxon>Rhodospirillales</taxon>
        <taxon>Thalassospiraceae</taxon>
        <taxon>Thalassospira</taxon>
    </lineage>
</organism>
<name>A0A1Y2LBY7_9PROT</name>
<reference evidence="1 2" key="1">
    <citation type="submission" date="2014-03" db="EMBL/GenBank/DDBJ databases">
        <title>The draft genome sequence of Thalassospira alkalitolerans JCM 18968.</title>
        <authorList>
            <person name="Lai Q."/>
            <person name="Shao Z."/>
        </authorList>
    </citation>
    <scope>NUCLEOTIDE SEQUENCE [LARGE SCALE GENOMIC DNA]</scope>
    <source>
        <strain evidence="1 2">JCM 18968</strain>
    </source>
</reference>
<dbReference type="STRING" id="1293890.TALK_08295"/>
<keyword evidence="2" id="KW-1185">Reference proteome</keyword>
<dbReference type="Gene3D" id="2.10.260.10">
    <property type="match status" value="1"/>
</dbReference>
<dbReference type="RefSeq" id="WP_085617776.1">
    <property type="nucleotide sequence ID" value="NZ_JFKB01000005.1"/>
</dbReference>
<dbReference type="OrthoDB" id="7173678at2"/>
<comment type="caution">
    <text evidence="1">The sequence shown here is derived from an EMBL/GenBank/DDBJ whole genome shotgun (WGS) entry which is preliminary data.</text>
</comment>
<dbReference type="NCBIfam" id="NF040493">
    <property type="entry name" value="TA_anti_VapB"/>
    <property type="match status" value="1"/>
</dbReference>
<evidence type="ECO:0000313" key="1">
    <source>
        <dbReference type="EMBL" id="OSQ48284.1"/>
    </source>
</evidence>
<dbReference type="PANTHER" id="PTHR37550">
    <property type="entry name" value="ANTITOXIN VAPB1"/>
    <property type="match status" value="1"/>
</dbReference>
<accession>A0A1Y2LBY7</accession>
<sequence>MTQASVFLNNKTQAIRLPKDVAFPAGTKSVEVIAVGNTRVIMPTDQLWDSFFDTHSVSNDFMNERNQPDMQKREDF</sequence>
<dbReference type="PANTHER" id="PTHR37550:SF3">
    <property type="entry name" value="ANTITOXIN VAPB1"/>
    <property type="match status" value="1"/>
</dbReference>
<proteinExistence type="predicted"/>
<dbReference type="InterPro" id="IPR047976">
    <property type="entry name" value="Anti_VapB2-like"/>
</dbReference>
<dbReference type="EMBL" id="JFKB01000005">
    <property type="protein sequence ID" value="OSQ48284.1"/>
    <property type="molecule type" value="Genomic_DNA"/>
</dbReference>
<dbReference type="Proteomes" id="UP000193396">
    <property type="component" value="Unassembled WGS sequence"/>
</dbReference>
<evidence type="ECO:0000313" key="2">
    <source>
        <dbReference type="Proteomes" id="UP000193396"/>
    </source>
</evidence>
<dbReference type="InterPro" id="IPR051734">
    <property type="entry name" value="VapB_TA_antitoxins"/>
</dbReference>
<protein>
    <submittedName>
        <fullName evidence="1">Antitoxin</fullName>
    </submittedName>
</protein>
<dbReference type="AlphaFoldDB" id="A0A1Y2LBY7"/>